<reference evidence="2" key="2">
    <citation type="submission" date="2025-08" db="UniProtKB">
        <authorList>
            <consortium name="Ensembl"/>
        </authorList>
    </citation>
    <scope>IDENTIFICATION</scope>
</reference>
<evidence type="ECO:0000313" key="2">
    <source>
        <dbReference type="Ensembl" id="ENSSSCP00070046028.1"/>
    </source>
</evidence>
<reference evidence="2 3" key="1">
    <citation type="submission" date="2017-08" db="EMBL/GenBank/DDBJ databases">
        <title>USMARCv1.0.</title>
        <authorList>
            <person name="Hannum G.I."/>
            <person name="Koren S."/>
            <person name="Schroeder S.G."/>
            <person name="Chin S.C."/>
            <person name="Nonneman D.J."/>
            <person name="Becker S.A."/>
            <person name="Rosen B.D."/>
            <person name="Bickhart D.M."/>
            <person name="Putnam N.H."/>
            <person name="Green R.E."/>
            <person name="Tuggle C.K."/>
            <person name="Liu H."/>
            <person name="Rohrer G.A."/>
            <person name="Warr A."/>
            <person name="Hall R."/>
            <person name="Kim K."/>
            <person name="Hume D.A."/>
            <person name="Talbot R."/>
            <person name="Chow W."/>
            <person name="Howe K."/>
            <person name="Schwartz A.S."/>
            <person name="Watson M."/>
            <person name="Archibald A.L."/>
            <person name="Phillippy A.M."/>
            <person name="Smith T.P.L."/>
        </authorList>
    </citation>
    <scope>NUCLEOTIDE SEQUENCE [LARGE SCALE GENOMIC DNA]</scope>
</reference>
<dbReference type="Ensembl" id="ENSSSCT00070054273.1">
    <property type="protein sequence ID" value="ENSSSCP00070046028.1"/>
    <property type="gene ID" value="ENSSSCG00070027064.1"/>
</dbReference>
<protein>
    <submittedName>
        <fullName evidence="2">Uncharacterized protein</fullName>
    </submittedName>
</protein>
<accession>A0A4X1VWM1</accession>
<evidence type="ECO:0000313" key="3">
    <source>
        <dbReference type="Proteomes" id="UP000314985"/>
    </source>
</evidence>
<sequence length="69" mass="7467">LGKEEMPSRSAPRGHGKKATCKPGQELSPGRGSASTMILDFSASSTVRTKCLWYKPPSRWQFVTAALAD</sequence>
<proteinExistence type="predicted"/>
<dbReference type="AlphaFoldDB" id="A0A4X1VWM1"/>
<organism evidence="2 3">
    <name type="scientific">Sus scrofa</name>
    <name type="common">Pig</name>
    <dbReference type="NCBI Taxonomy" id="9823"/>
    <lineage>
        <taxon>Eukaryota</taxon>
        <taxon>Metazoa</taxon>
        <taxon>Chordata</taxon>
        <taxon>Craniata</taxon>
        <taxon>Vertebrata</taxon>
        <taxon>Euteleostomi</taxon>
        <taxon>Mammalia</taxon>
        <taxon>Eutheria</taxon>
        <taxon>Laurasiatheria</taxon>
        <taxon>Artiodactyla</taxon>
        <taxon>Suina</taxon>
        <taxon>Suidae</taxon>
        <taxon>Sus</taxon>
    </lineage>
</organism>
<feature type="region of interest" description="Disordered" evidence="1">
    <location>
        <begin position="1"/>
        <end position="34"/>
    </location>
</feature>
<name>A0A4X1VWM1_PIG</name>
<evidence type="ECO:0000256" key="1">
    <source>
        <dbReference type="SAM" id="MobiDB-lite"/>
    </source>
</evidence>
<dbReference type="Proteomes" id="UP000314985">
    <property type="component" value="Chromosome 1"/>
</dbReference>